<accession>A0A8H5PC96</accession>
<feature type="region of interest" description="Disordered" evidence="2">
    <location>
        <begin position="361"/>
        <end position="380"/>
    </location>
</feature>
<evidence type="ECO:0000256" key="1">
    <source>
        <dbReference type="ARBA" id="ARBA00023242"/>
    </source>
</evidence>
<proteinExistence type="predicted"/>
<dbReference type="InterPro" id="IPR050987">
    <property type="entry name" value="AtrR-like"/>
</dbReference>
<dbReference type="GO" id="GO:0003700">
    <property type="term" value="F:DNA-binding transcription factor activity"/>
    <property type="evidence" value="ECO:0007669"/>
    <property type="project" value="InterPro"/>
</dbReference>
<organism evidence="4 5">
    <name type="scientific">Gibberella subglutinans</name>
    <name type="common">Fusarium subglutinans</name>
    <dbReference type="NCBI Taxonomy" id="42677"/>
    <lineage>
        <taxon>Eukaryota</taxon>
        <taxon>Fungi</taxon>
        <taxon>Dikarya</taxon>
        <taxon>Ascomycota</taxon>
        <taxon>Pezizomycotina</taxon>
        <taxon>Sordariomycetes</taxon>
        <taxon>Hypocreomycetidae</taxon>
        <taxon>Hypocreales</taxon>
        <taxon>Nectriaceae</taxon>
        <taxon>Fusarium</taxon>
        <taxon>Fusarium fujikuroi species complex</taxon>
    </lineage>
</organism>
<keyword evidence="1" id="KW-0539">Nucleus</keyword>
<dbReference type="GO" id="GO:0003677">
    <property type="term" value="F:DNA binding"/>
    <property type="evidence" value="ECO:0007669"/>
    <property type="project" value="InterPro"/>
</dbReference>
<evidence type="ECO:0000256" key="2">
    <source>
        <dbReference type="SAM" id="MobiDB-lite"/>
    </source>
</evidence>
<sequence>MNAVPTINISDYGNGTYQDFVEKSFFEMNADLSYMNQLRPSLNALAAQVLSSGRPVKIDSPCGASCIYDISIEGPRFRCQELNRRDALSDGCSVIYRAADEKDSSPDEPYSRSNNSFKISWYTDPRPENCTSRSMKTLDCSMKLATYNLHINNSLDSSQSIYVHIENEREVWSEKAWIQTQFFYYFFYGGGITPRLANDSLEANFTNAQAYGISRAAVNALQGEVEMHRDGPGLGVIFFHGNASQVLGSPYIGLVDRYNAHFNISAAGIERYLQDVVISTISLRMSTYNGEINASIGAEVYQFSEKVQFIAGVAPARDANSARPDAAASNHAMDVVKPPPDASILAQHAIDLRVVAKAPLQESENVQSEKESLEDGSESLDSMAQSWPLEAPCSELAYDNFDDFIRLTERQLFQADHHSDGSVSPCRALEALDHNNWCQVLAIYEEEVGMMYPFLDISQLSHEMLERRTQSDSDCPRSGGLFGEGIGNIAFLVLAIVSSFEGSKAVEIVSPIVEEAFVSTIPKIYLKSPSLGDLTLLTLICIFFFLNDREKEAWRLIGTILRLVHEQSSQEEETAPEKILDTFFWSLYTLDRRWSFGTGLPFAVQDSEINRSSLPTNESSHSLTYLKEMVSFCGIASDVKSFFISPLASRLQDSNSTQDYLQFRVLQWQQNLPRRLQFTGIEDKFDAAVEKRGDYKLRLMLYLRANQMRTIILRKAASRFGSHNIDTSNFQVMIQVARDSIQVLARLARDTDIYHAQHKTFNHFLETALSSLLLVTCYANPDQSKSCLQDVVTATQLIHRLARESLITRRLRDKLQTIRKATDELRSQRYTGSGGFGPVPGTGAMSAGQDPGFSEAVQATNLIGDPMLLNGLATTANIPIGLFNVDPADNTWTDTDPSMFNNLSQILGNCESFTFF</sequence>
<dbReference type="EMBL" id="JAAOAV010000150">
    <property type="protein sequence ID" value="KAF5594042.1"/>
    <property type="molecule type" value="Genomic_DNA"/>
</dbReference>
<protein>
    <submittedName>
        <fullName evidence="4">Fungal specific transcription factor factor</fullName>
    </submittedName>
</protein>
<comment type="caution">
    <text evidence="4">The sequence shown here is derived from an EMBL/GenBank/DDBJ whole genome shotgun (WGS) entry which is preliminary data.</text>
</comment>
<dbReference type="GO" id="GO:0006351">
    <property type="term" value="P:DNA-templated transcription"/>
    <property type="evidence" value="ECO:0007669"/>
    <property type="project" value="InterPro"/>
</dbReference>
<dbReference type="RefSeq" id="XP_036534911.1">
    <property type="nucleotide sequence ID" value="XM_036688147.1"/>
</dbReference>
<dbReference type="AlphaFoldDB" id="A0A8H5PC96"/>
<name>A0A8H5PC96_GIBSU</name>
<keyword evidence="5" id="KW-1185">Reference proteome</keyword>
<dbReference type="GeneID" id="59322865"/>
<evidence type="ECO:0000313" key="5">
    <source>
        <dbReference type="Proteomes" id="UP000547976"/>
    </source>
</evidence>
<dbReference type="OrthoDB" id="39175at2759"/>
<dbReference type="CDD" id="cd12148">
    <property type="entry name" value="fungal_TF_MHR"/>
    <property type="match status" value="1"/>
</dbReference>
<dbReference type="PANTHER" id="PTHR46910:SF13">
    <property type="entry name" value="SPECIFIC TRANSCRIPTION FACTOR, PUTATIVE (AFU_ORTHOLOGUE AFUA_4G06190)-RELATED"/>
    <property type="match status" value="1"/>
</dbReference>
<gene>
    <name evidence="4" type="ORF">FSUBG_9615</name>
</gene>
<dbReference type="SMART" id="SM00906">
    <property type="entry name" value="Fungal_trans"/>
    <property type="match status" value="1"/>
</dbReference>
<feature type="domain" description="Xylanolytic transcriptional activator regulatory" evidence="3">
    <location>
        <begin position="553"/>
        <end position="621"/>
    </location>
</feature>
<dbReference type="InterPro" id="IPR007219">
    <property type="entry name" value="XnlR_reg_dom"/>
</dbReference>
<dbReference type="Pfam" id="PF04082">
    <property type="entry name" value="Fungal_trans"/>
    <property type="match status" value="1"/>
</dbReference>
<dbReference type="Proteomes" id="UP000547976">
    <property type="component" value="Unassembled WGS sequence"/>
</dbReference>
<dbReference type="GO" id="GO:0008270">
    <property type="term" value="F:zinc ion binding"/>
    <property type="evidence" value="ECO:0007669"/>
    <property type="project" value="InterPro"/>
</dbReference>
<evidence type="ECO:0000259" key="3">
    <source>
        <dbReference type="SMART" id="SM00906"/>
    </source>
</evidence>
<reference evidence="4 5" key="1">
    <citation type="submission" date="2020-05" db="EMBL/GenBank/DDBJ databases">
        <title>Identification and distribution of gene clusters putatively required for synthesis of sphingolipid metabolism inhibitors in phylogenetically diverse species of the filamentous fungus Fusarium.</title>
        <authorList>
            <person name="Kim H.-S."/>
            <person name="Busman M."/>
            <person name="Brown D.W."/>
            <person name="Divon H."/>
            <person name="Uhlig S."/>
            <person name="Proctor R.H."/>
        </authorList>
    </citation>
    <scope>NUCLEOTIDE SEQUENCE [LARGE SCALE GENOMIC DNA]</scope>
    <source>
        <strain evidence="4 5">NRRL 66333</strain>
    </source>
</reference>
<evidence type="ECO:0000313" key="4">
    <source>
        <dbReference type="EMBL" id="KAF5594042.1"/>
    </source>
</evidence>
<dbReference type="PANTHER" id="PTHR46910">
    <property type="entry name" value="TRANSCRIPTION FACTOR PDR1"/>
    <property type="match status" value="1"/>
</dbReference>